<feature type="compositionally biased region" description="Low complexity" evidence="1">
    <location>
        <begin position="16"/>
        <end position="25"/>
    </location>
</feature>
<evidence type="ECO:0000313" key="3">
    <source>
        <dbReference type="Proteomes" id="UP000218209"/>
    </source>
</evidence>
<proteinExistence type="predicted"/>
<evidence type="ECO:0000313" key="2">
    <source>
        <dbReference type="EMBL" id="OSX71023.1"/>
    </source>
</evidence>
<sequence>MRVDSGPADGPPVATRRAAASCPRAAAPPPSGRGGAPLRRRLFLLTQRGVGGAQRGGATRRRLGRPGDVRRVARVVARHARAVCGTSDGAMARRSPSTPRGRWRRRATGRAGPLD</sequence>
<name>A0A1X6NRK1_PORUM</name>
<dbReference type="AlphaFoldDB" id="A0A1X6NRK1"/>
<gene>
    <name evidence="2" type="ORF">BU14_0615s0012</name>
</gene>
<feature type="region of interest" description="Disordered" evidence="1">
    <location>
        <begin position="86"/>
        <end position="115"/>
    </location>
</feature>
<dbReference type="EMBL" id="KV919180">
    <property type="protein sequence ID" value="OSX71023.1"/>
    <property type="molecule type" value="Genomic_DNA"/>
</dbReference>
<evidence type="ECO:0000256" key="1">
    <source>
        <dbReference type="SAM" id="MobiDB-lite"/>
    </source>
</evidence>
<keyword evidence="3" id="KW-1185">Reference proteome</keyword>
<dbReference type="Proteomes" id="UP000218209">
    <property type="component" value="Unassembled WGS sequence"/>
</dbReference>
<feature type="region of interest" description="Disordered" evidence="1">
    <location>
        <begin position="1"/>
        <end position="67"/>
    </location>
</feature>
<reference evidence="2 3" key="1">
    <citation type="submission" date="2017-03" db="EMBL/GenBank/DDBJ databases">
        <title>WGS assembly of Porphyra umbilicalis.</title>
        <authorList>
            <person name="Brawley S.H."/>
            <person name="Blouin N.A."/>
            <person name="Ficko-Blean E."/>
            <person name="Wheeler G.L."/>
            <person name="Lohr M."/>
            <person name="Goodson H.V."/>
            <person name="Jenkins J.W."/>
            <person name="Blaby-Haas C.E."/>
            <person name="Helliwell K.E."/>
            <person name="Chan C."/>
            <person name="Marriage T."/>
            <person name="Bhattacharya D."/>
            <person name="Klein A.S."/>
            <person name="Badis Y."/>
            <person name="Brodie J."/>
            <person name="Cao Y."/>
            <person name="Collen J."/>
            <person name="Dittami S.M."/>
            <person name="Gachon C.M."/>
            <person name="Green B.R."/>
            <person name="Karpowicz S."/>
            <person name="Kim J.W."/>
            <person name="Kudahl U."/>
            <person name="Lin S."/>
            <person name="Michel G."/>
            <person name="Mittag M."/>
            <person name="Olson B.J."/>
            <person name="Pangilinan J."/>
            <person name="Peng Y."/>
            <person name="Qiu H."/>
            <person name="Shu S."/>
            <person name="Singer J.T."/>
            <person name="Smith A.G."/>
            <person name="Sprecher B.N."/>
            <person name="Wagner V."/>
            <person name="Wang W."/>
            <person name="Wang Z.-Y."/>
            <person name="Yan J."/>
            <person name="Yarish C."/>
            <person name="Zoeuner-Riek S."/>
            <person name="Zhuang Y."/>
            <person name="Zou Y."/>
            <person name="Lindquist E.A."/>
            <person name="Grimwood J."/>
            <person name="Barry K."/>
            <person name="Rokhsar D.S."/>
            <person name="Schmutz J."/>
            <person name="Stiller J.W."/>
            <person name="Grossman A.R."/>
            <person name="Prochnik S.E."/>
        </authorList>
    </citation>
    <scope>NUCLEOTIDE SEQUENCE [LARGE SCALE GENOMIC DNA]</scope>
    <source>
        <strain evidence="2">4086291</strain>
    </source>
</reference>
<organism evidence="2 3">
    <name type="scientific">Porphyra umbilicalis</name>
    <name type="common">Purple laver</name>
    <name type="synonym">Red alga</name>
    <dbReference type="NCBI Taxonomy" id="2786"/>
    <lineage>
        <taxon>Eukaryota</taxon>
        <taxon>Rhodophyta</taxon>
        <taxon>Bangiophyceae</taxon>
        <taxon>Bangiales</taxon>
        <taxon>Bangiaceae</taxon>
        <taxon>Porphyra</taxon>
    </lineage>
</organism>
<protein>
    <submittedName>
        <fullName evidence="2">Uncharacterized protein</fullName>
    </submittedName>
</protein>
<accession>A0A1X6NRK1</accession>